<keyword evidence="1" id="KW-0255">Endonuclease</keyword>
<gene>
    <name evidence="1" type="ORF">SAMN04488503_2128</name>
</gene>
<dbReference type="RefSeq" id="WP_089274352.1">
    <property type="nucleotide sequence ID" value="NZ_FZOC01000004.1"/>
</dbReference>
<name>A0A239AQY5_9BACT</name>
<reference evidence="1 2" key="1">
    <citation type="submission" date="2017-06" db="EMBL/GenBank/DDBJ databases">
        <authorList>
            <person name="Kim H.J."/>
            <person name="Triplett B.A."/>
        </authorList>
    </citation>
    <scope>NUCLEOTIDE SEQUENCE [LARGE SCALE GENOMIC DNA]</scope>
    <source>
        <strain evidence="1 2">DSM 13116</strain>
    </source>
</reference>
<keyword evidence="1" id="KW-0540">Nuclease</keyword>
<organism evidence="1 2">
    <name type="scientific">Humidesulfovibrio mexicanus</name>
    <dbReference type="NCBI Taxonomy" id="147047"/>
    <lineage>
        <taxon>Bacteria</taxon>
        <taxon>Pseudomonadati</taxon>
        <taxon>Thermodesulfobacteriota</taxon>
        <taxon>Desulfovibrionia</taxon>
        <taxon>Desulfovibrionales</taxon>
        <taxon>Desulfovibrionaceae</taxon>
        <taxon>Humidesulfovibrio</taxon>
    </lineage>
</organism>
<keyword evidence="2" id="KW-1185">Reference proteome</keyword>
<dbReference type="OrthoDB" id="5397147at2"/>
<dbReference type="GO" id="GO:0004519">
    <property type="term" value="F:endonuclease activity"/>
    <property type="evidence" value="ECO:0007669"/>
    <property type="project" value="UniProtKB-KW"/>
</dbReference>
<dbReference type="Proteomes" id="UP000198324">
    <property type="component" value="Unassembled WGS sequence"/>
</dbReference>
<accession>A0A239AQY5</accession>
<protein>
    <submittedName>
        <fullName evidence="1">mRNA-degrading endonuclease RelE, toxin component of the RelBE toxin-antitoxin system</fullName>
    </submittedName>
</protein>
<evidence type="ECO:0000313" key="1">
    <source>
        <dbReference type="EMBL" id="SNR97408.1"/>
    </source>
</evidence>
<proteinExistence type="predicted"/>
<dbReference type="AlphaFoldDB" id="A0A239AQY5"/>
<keyword evidence="1" id="KW-0378">Hydrolase</keyword>
<dbReference type="EMBL" id="FZOC01000004">
    <property type="protein sequence ID" value="SNR97408.1"/>
    <property type="molecule type" value="Genomic_DNA"/>
</dbReference>
<evidence type="ECO:0000313" key="2">
    <source>
        <dbReference type="Proteomes" id="UP000198324"/>
    </source>
</evidence>
<sequence length="92" mass="10194">MAWTVDISKKVAKVLPRLPKSVASVLGVLLRELEVSGPVRGNWCNYGKLGQGRHHCHLKKGKPTYVAVWIEVQGMVRVIEVTYVGTHEGAPY</sequence>